<organism evidence="2 3">
    <name type="scientific">Senna tora</name>
    <dbReference type="NCBI Taxonomy" id="362788"/>
    <lineage>
        <taxon>Eukaryota</taxon>
        <taxon>Viridiplantae</taxon>
        <taxon>Streptophyta</taxon>
        <taxon>Embryophyta</taxon>
        <taxon>Tracheophyta</taxon>
        <taxon>Spermatophyta</taxon>
        <taxon>Magnoliopsida</taxon>
        <taxon>eudicotyledons</taxon>
        <taxon>Gunneridae</taxon>
        <taxon>Pentapetalae</taxon>
        <taxon>rosids</taxon>
        <taxon>fabids</taxon>
        <taxon>Fabales</taxon>
        <taxon>Fabaceae</taxon>
        <taxon>Caesalpinioideae</taxon>
        <taxon>Cassia clade</taxon>
        <taxon>Senna</taxon>
    </lineage>
</organism>
<dbReference type="AlphaFoldDB" id="A0A834U2X7"/>
<evidence type="ECO:0000313" key="3">
    <source>
        <dbReference type="Proteomes" id="UP000634136"/>
    </source>
</evidence>
<evidence type="ECO:0000313" key="2">
    <source>
        <dbReference type="EMBL" id="KAF7831656.1"/>
    </source>
</evidence>
<accession>A0A834U2X7</accession>
<sequence>MADTYIANHEAVHSETPKGVNMADQSPITPRSDESSNHHFENEQIMLNKNQNDVVGKIETEILETEEDHYRDVMHDRYDEAYGRYSQNQRIRPSKAGISKSMHSLISGKCFKINAFAHLKQPIQAYSIKGRVPLTWMDQLEPDASNFATVTQQMKKVFRGSVAARISVSYRHPTPHPSHISKNPVMSTKPKERTDSLHPFLLPQLSPKTTPFTPASLTIA</sequence>
<dbReference type="Proteomes" id="UP000634136">
    <property type="component" value="Unassembled WGS sequence"/>
</dbReference>
<comment type="caution">
    <text evidence="2">The sequence shown here is derived from an EMBL/GenBank/DDBJ whole genome shotgun (WGS) entry which is preliminary data.</text>
</comment>
<dbReference type="EMBL" id="JAAIUW010000005">
    <property type="protein sequence ID" value="KAF7831656.1"/>
    <property type="molecule type" value="Genomic_DNA"/>
</dbReference>
<proteinExistence type="predicted"/>
<name>A0A834U2X7_9FABA</name>
<gene>
    <name evidence="2" type="ORF">G2W53_013989</name>
</gene>
<feature type="region of interest" description="Disordered" evidence="1">
    <location>
        <begin position="171"/>
        <end position="193"/>
    </location>
</feature>
<reference evidence="2" key="1">
    <citation type="submission" date="2020-09" db="EMBL/GenBank/DDBJ databases">
        <title>Genome-Enabled Discovery of Anthraquinone Biosynthesis in Senna tora.</title>
        <authorList>
            <person name="Kang S.-H."/>
            <person name="Pandey R.P."/>
            <person name="Lee C.-M."/>
            <person name="Sim J.-S."/>
            <person name="Jeong J.-T."/>
            <person name="Choi B.-S."/>
            <person name="Jung M."/>
            <person name="Ginzburg D."/>
            <person name="Zhao K."/>
            <person name="Won S.Y."/>
            <person name="Oh T.-J."/>
            <person name="Yu Y."/>
            <person name="Kim N.-H."/>
            <person name="Lee O.R."/>
            <person name="Lee T.-H."/>
            <person name="Bashyal P."/>
            <person name="Kim T.-S."/>
            <person name="Lee W.-H."/>
            <person name="Kawkins C."/>
            <person name="Kim C.-K."/>
            <person name="Kim J.S."/>
            <person name="Ahn B.O."/>
            <person name="Rhee S.Y."/>
            <person name="Sohng J.K."/>
        </authorList>
    </citation>
    <scope>NUCLEOTIDE SEQUENCE</scope>
    <source>
        <tissue evidence="2">Leaf</tissue>
    </source>
</reference>
<protein>
    <submittedName>
        <fullName evidence="2">Putative ribonuclease H protein</fullName>
    </submittedName>
</protein>
<evidence type="ECO:0000256" key="1">
    <source>
        <dbReference type="SAM" id="MobiDB-lite"/>
    </source>
</evidence>
<feature type="region of interest" description="Disordered" evidence="1">
    <location>
        <begin position="1"/>
        <end position="37"/>
    </location>
</feature>
<keyword evidence="3" id="KW-1185">Reference proteome</keyword>